<proteinExistence type="inferred from homology"/>
<dbReference type="Proteomes" id="UP000193411">
    <property type="component" value="Unassembled WGS sequence"/>
</dbReference>
<evidence type="ECO:0000256" key="1">
    <source>
        <dbReference type="ARBA" id="ARBA00009207"/>
    </source>
</evidence>
<dbReference type="STRING" id="765915.A0A1Y2H621"/>
<accession>A0A1Y2H621</accession>
<sequence length="209" mass="23253">MSASPSSPGPHDRSDHRVGTHSHLTANPNLPPIDTLQAFCATDEKSRVWNPTFDSVLYHTANTGALVVEWPLLRELIKARMLHEVSGLHAQAEQQGQSLNREEINAQLHVLGGFFNSLTTAPFTVQRMCEIALTRQHTNVIKYLRQIERVVCVSSSVYDSDWIMAKRGTMGRLAWTLIPTERVPSAGYLSRQAADIFGAMPIIRQVADP</sequence>
<dbReference type="EMBL" id="MCFL01000108">
    <property type="protein sequence ID" value="ORZ30027.1"/>
    <property type="molecule type" value="Genomic_DNA"/>
</dbReference>
<keyword evidence="4" id="KW-1185">Reference proteome</keyword>
<dbReference type="InterPro" id="IPR015267">
    <property type="entry name" value="PPP4R2"/>
</dbReference>
<dbReference type="AlphaFoldDB" id="A0A1Y2H621"/>
<evidence type="ECO:0000313" key="4">
    <source>
        <dbReference type="Proteomes" id="UP000193411"/>
    </source>
</evidence>
<dbReference type="PANTHER" id="PTHR16487:SF0">
    <property type="entry name" value="PROTEIN PHOSPHATASE 4 REGULATORY SUBUNIT 2-RELATED"/>
    <property type="match status" value="1"/>
</dbReference>
<comment type="similarity">
    <text evidence="1">Belongs to the PPP4R2 family.</text>
</comment>
<dbReference type="GO" id="GO:0030289">
    <property type="term" value="C:protein phosphatase 4 complex"/>
    <property type="evidence" value="ECO:0007669"/>
    <property type="project" value="InterPro"/>
</dbReference>
<dbReference type="GO" id="GO:0005634">
    <property type="term" value="C:nucleus"/>
    <property type="evidence" value="ECO:0007669"/>
    <property type="project" value="TreeGrafter"/>
</dbReference>
<dbReference type="GO" id="GO:0019888">
    <property type="term" value="F:protein phosphatase regulator activity"/>
    <property type="evidence" value="ECO:0007669"/>
    <property type="project" value="InterPro"/>
</dbReference>
<feature type="region of interest" description="Disordered" evidence="2">
    <location>
        <begin position="1"/>
        <end position="29"/>
    </location>
</feature>
<name>A0A1Y2H621_9FUNG</name>
<evidence type="ECO:0000256" key="2">
    <source>
        <dbReference type="SAM" id="MobiDB-lite"/>
    </source>
</evidence>
<evidence type="ECO:0000313" key="3">
    <source>
        <dbReference type="EMBL" id="ORZ30027.1"/>
    </source>
</evidence>
<dbReference type="GO" id="GO:0005737">
    <property type="term" value="C:cytoplasm"/>
    <property type="evidence" value="ECO:0007669"/>
    <property type="project" value="TreeGrafter"/>
</dbReference>
<gene>
    <name evidence="3" type="ORF">BCR44DRAFT_1465295</name>
</gene>
<dbReference type="OrthoDB" id="5549507at2759"/>
<dbReference type="Pfam" id="PF09184">
    <property type="entry name" value="PPP4R2"/>
    <property type="match status" value="1"/>
</dbReference>
<comment type="caution">
    <text evidence="3">The sequence shown here is derived from an EMBL/GenBank/DDBJ whole genome shotgun (WGS) entry which is preliminary data.</text>
</comment>
<organism evidence="3 4">
    <name type="scientific">Catenaria anguillulae PL171</name>
    <dbReference type="NCBI Taxonomy" id="765915"/>
    <lineage>
        <taxon>Eukaryota</taxon>
        <taxon>Fungi</taxon>
        <taxon>Fungi incertae sedis</taxon>
        <taxon>Blastocladiomycota</taxon>
        <taxon>Blastocladiomycetes</taxon>
        <taxon>Blastocladiales</taxon>
        <taxon>Catenariaceae</taxon>
        <taxon>Catenaria</taxon>
    </lineage>
</organism>
<dbReference type="PANTHER" id="PTHR16487">
    <property type="entry name" value="PPP4R2-RELATED PROTEIN"/>
    <property type="match status" value="1"/>
</dbReference>
<protein>
    <submittedName>
        <fullName evidence="3">Uncharacterized protein</fullName>
    </submittedName>
</protein>
<reference evidence="3 4" key="1">
    <citation type="submission" date="2016-07" db="EMBL/GenBank/DDBJ databases">
        <title>Pervasive Adenine N6-methylation of Active Genes in Fungi.</title>
        <authorList>
            <consortium name="DOE Joint Genome Institute"/>
            <person name="Mondo S.J."/>
            <person name="Dannebaum R.O."/>
            <person name="Kuo R.C."/>
            <person name="Labutti K."/>
            <person name="Haridas S."/>
            <person name="Kuo A."/>
            <person name="Salamov A."/>
            <person name="Ahrendt S.R."/>
            <person name="Lipzen A."/>
            <person name="Sullivan W."/>
            <person name="Andreopoulos W.B."/>
            <person name="Clum A."/>
            <person name="Lindquist E."/>
            <person name="Daum C."/>
            <person name="Ramamoorthy G.K."/>
            <person name="Gryganskyi A."/>
            <person name="Culley D."/>
            <person name="Magnuson J.K."/>
            <person name="James T.Y."/>
            <person name="O'Malley M.A."/>
            <person name="Stajich J.E."/>
            <person name="Spatafora J.W."/>
            <person name="Visel A."/>
            <person name="Grigoriev I.V."/>
        </authorList>
    </citation>
    <scope>NUCLEOTIDE SEQUENCE [LARGE SCALE GENOMIC DNA]</scope>
    <source>
        <strain evidence="3 4">PL171</strain>
    </source>
</reference>